<proteinExistence type="predicted"/>
<dbReference type="InterPro" id="IPR011989">
    <property type="entry name" value="ARM-like"/>
</dbReference>
<name>A0A0A1UEE3_ENTIV</name>
<gene>
    <name evidence="1" type="ORF">EIN_381280</name>
</gene>
<reference evidence="1 2" key="1">
    <citation type="submission" date="2012-10" db="EMBL/GenBank/DDBJ databases">
        <authorList>
            <person name="Zafar N."/>
            <person name="Inman J."/>
            <person name="Hall N."/>
            <person name="Lorenzi H."/>
            <person name="Caler E."/>
        </authorList>
    </citation>
    <scope>NUCLEOTIDE SEQUENCE [LARGE SCALE GENOMIC DNA]</scope>
    <source>
        <strain evidence="1 2">IP1</strain>
    </source>
</reference>
<evidence type="ECO:0000313" key="1">
    <source>
        <dbReference type="EMBL" id="ELP92161.1"/>
    </source>
</evidence>
<dbReference type="VEuPathDB" id="AmoebaDB:EIN_381280"/>
<accession>A0A0A1UEE3</accession>
<organism evidence="1 2">
    <name type="scientific">Entamoeba invadens IP1</name>
    <dbReference type="NCBI Taxonomy" id="370355"/>
    <lineage>
        <taxon>Eukaryota</taxon>
        <taxon>Amoebozoa</taxon>
        <taxon>Evosea</taxon>
        <taxon>Archamoebae</taxon>
        <taxon>Mastigamoebida</taxon>
        <taxon>Entamoebidae</taxon>
        <taxon>Entamoeba</taxon>
    </lineage>
</organism>
<dbReference type="KEGG" id="eiv:EIN_381280"/>
<evidence type="ECO:0008006" key="3">
    <source>
        <dbReference type="Google" id="ProtNLM"/>
    </source>
</evidence>
<sequence length="471" mass="53650">MNNGRKGGTLEDLCFRRREDTSLLRSKRREEMMKVQRGMYSGSLVSETTMKDFLMELDCAQGKDEITQIEVLKKVSVSLGDENVILQIDIDQMVKHLKHFIETSANLEIIKLTLICLSSLSIHKRCLDTLIQNGCQFDVFNAIQTSSGDIVNIGVTTLANLVFDDVSVRDQLISMKLIEMLSTKLVDLRTLSYLYECLLQTTPLMSIKNVMKLIPMISTFVTEKVGYSCVRNILHYESLHLDMNIVEIIREVHKEAWVDRDAFKCIGNVYAYKHTQLVTMFLDETFSLIKMVSTNFLEEMSQATFVDEEFLRTFLWVCGNIVACTQELQTNQAEAVLSQFIDSPICCVLVLSILKQNASVAREAFKTLSTVISVSQNIPLCISKLGEIPDFFDVFQVIFNVISDLEDILDFFQVLFIVVSTRNMDWINKLNQLNVFQTLQNYTTHTNLQIAGMAQNIIRVGVMCSEDGFEL</sequence>
<dbReference type="AlphaFoldDB" id="A0A0A1UEE3"/>
<dbReference type="Gene3D" id="1.25.10.10">
    <property type="entry name" value="Leucine-rich Repeat Variant"/>
    <property type="match status" value="2"/>
</dbReference>
<dbReference type="RefSeq" id="XP_004258932.1">
    <property type="nucleotide sequence ID" value="XM_004258884.1"/>
</dbReference>
<dbReference type="OrthoDB" id="29791at2759"/>
<dbReference type="GeneID" id="14891167"/>
<protein>
    <recommendedName>
        <fullName evidence="3">Importin subunit alpha-1</fullName>
    </recommendedName>
</protein>
<dbReference type="InterPro" id="IPR016024">
    <property type="entry name" value="ARM-type_fold"/>
</dbReference>
<evidence type="ECO:0000313" key="2">
    <source>
        <dbReference type="Proteomes" id="UP000014680"/>
    </source>
</evidence>
<keyword evidence="2" id="KW-1185">Reference proteome</keyword>
<dbReference type="OMA" id="NICKEAF"/>
<dbReference type="SUPFAM" id="SSF48371">
    <property type="entry name" value="ARM repeat"/>
    <property type="match status" value="1"/>
</dbReference>
<dbReference type="Proteomes" id="UP000014680">
    <property type="component" value="Unassembled WGS sequence"/>
</dbReference>
<dbReference type="EMBL" id="KB206395">
    <property type="protein sequence ID" value="ELP92161.1"/>
    <property type="molecule type" value="Genomic_DNA"/>
</dbReference>